<dbReference type="RefSeq" id="WP_213236485.1">
    <property type="nucleotide sequence ID" value="NZ_JAHBCL010000012.1"/>
</dbReference>
<evidence type="ECO:0000313" key="2">
    <source>
        <dbReference type="EMBL" id="MBS7526622.1"/>
    </source>
</evidence>
<dbReference type="Pfam" id="PF09986">
    <property type="entry name" value="DUF2225"/>
    <property type="match status" value="1"/>
</dbReference>
<name>A0ABS5PRD4_9FIRM</name>
<sequence>MINEMELKPESTLYSIGDVIEGLFLVKSGAVGLSRSTSGPDVFVEVIRPGAFVEPERALAGEHAVYTAKILEPSVICYIHLNYLDQYISTHPLKAMELLTYMSDMLENYNDKLTMGECHYSKKAVEIIKDESDFRINAKRHYHKQLPAVHQEYLFSKEVVCPVCEYTFKVNQVKASKMEFDHMDDDFRKHFYDIDELWYQIWRCPYCHYTHFSNEFHKINNLVRAELKVTLPRYETPQHEVLIKENYQQIFDDIYQMNLLIQQITKSSFVKARLWQTYAWLLDDVGDQATALEARKVLKVYYEDAWYNGTMALSQDDEIKLAIKLARLCAEFDDIRGAKNYLLKVVQMKPRNKVLLKKAQDMIYDYKKL</sequence>
<protein>
    <submittedName>
        <fullName evidence="2">DUF2225 domain-containing protein</fullName>
    </submittedName>
</protein>
<accession>A0ABS5PRD4</accession>
<dbReference type="CDD" id="cd00038">
    <property type="entry name" value="CAP_ED"/>
    <property type="match status" value="1"/>
</dbReference>
<reference evidence="2 3" key="1">
    <citation type="submission" date="2021-05" db="EMBL/GenBank/DDBJ databases">
        <title>Fusibacter ferrireducens sp. nov., an anaerobic, sulfur- and Fe-reducing bacterium isolated from the mangrove sediment.</title>
        <authorList>
            <person name="Qiu D."/>
        </authorList>
    </citation>
    <scope>NUCLEOTIDE SEQUENCE [LARGE SCALE GENOMIC DNA]</scope>
    <source>
        <strain evidence="2 3">DSM 12116</strain>
    </source>
</reference>
<proteinExistence type="predicted"/>
<dbReference type="SUPFAM" id="SSF51206">
    <property type="entry name" value="cAMP-binding domain-like"/>
    <property type="match status" value="1"/>
</dbReference>
<dbReference type="InterPro" id="IPR018708">
    <property type="entry name" value="DUF2225"/>
</dbReference>
<keyword evidence="3" id="KW-1185">Reference proteome</keyword>
<dbReference type="InterPro" id="IPR014710">
    <property type="entry name" value="RmlC-like_jellyroll"/>
</dbReference>
<dbReference type="Gene3D" id="2.60.120.10">
    <property type="entry name" value="Jelly Rolls"/>
    <property type="match status" value="1"/>
</dbReference>
<dbReference type="EMBL" id="JAHBCL010000012">
    <property type="protein sequence ID" value="MBS7526622.1"/>
    <property type="molecule type" value="Genomic_DNA"/>
</dbReference>
<evidence type="ECO:0000313" key="3">
    <source>
        <dbReference type="Proteomes" id="UP000746471"/>
    </source>
</evidence>
<organism evidence="2 3">
    <name type="scientific">Fusibacter paucivorans</name>
    <dbReference type="NCBI Taxonomy" id="76009"/>
    <lineage>
        <taxon>Bacteria</taxon>
        <taxon>Bacillati</taxon>
        <taxon>Bacillota</taxon>
        <taxon>Clostridia</taxon>
        <taxon>Eubacteriales</taxon>
        <taxon>Eubacteriales Family XII. Incertae Sedis</taxon>
        <taxon>Fusibacter</taxon>
    </lineage>
</organism>
<dbReference type="Proteomes" id="UP000746471">
    <property type="component" value="Unassembled WGS sequence"/>
</dbReference>
<dbReference type="InterPro" id="IPR000595">
    <property type="entry name" value="cNMP-bd_dom"/>
</dbReference>
<feature type="domain" description="Cyclic nucleotide-binding" evidence="1">
    <location>
        <begin position="5"/>
        <end position="91"/>
    </location>
</feature>
<gene>
    <name evidence="2" type="ORF">KHM83_08035</name>
</gene>
<comment type="caution">
    <text evidence="2">The sequence shown here is derived from an EMBL/GenBank/DDBJ whole genome shotgun (WGS) entry which is preliminary data.</text>
</comment>
<dbReference type="Pfam" id="PF00027">
    <property type="entry name" value="cNMP_binding"/>
    <property type="match status" value="1"/>
</dbReference>
<evidence type="ECO:0000259" key="1">
    <source>
        <dbReference type="Pfam" id="PF00027"/>
    </source>
</evidence>
<dbReference type="InterPro" id="IPR018490">
    <property type="entry name" value="cNMP-bd_dom_sf"/>
</dbReference>